<dbReference type="AlphaFoldDB" id="A0A154MF89"/>
<comment type="caution">
    <text evidence="2">The sequence shown here is derived from an EMBL/GenBank/DDBJ whole genome shotgun (WGS) entry which is preliminary data.</text>
</comment>
<evidence type="ECO:0000313" key="3">
    <source>
        <dbReference type="EMBL" id="OKA03177.1"/>
    </source>
</evidence>
<accession>A0A154MF89</accession>
<organism evidence="2 4">
    <name type="scientific">Amycolatopsis regifaucium</name>
    <dbReference type="NCBI Taxonomy" id="546365"/>
    <lineage>
        <taxon>Bacteria</taxon>
        <taxon>Bacillati</taxon>
        <taxon>Actinomycetota</taxon>
        <taxon>Actinomycetes</taxon>
        <taxon>Pseudonocardiales</taxon>
        <taxon>Pseudonocardiaceae</taxon>
        <taxon>Amycolatopsis</taxon>
    </lineage>
</organism>
<proteinExistence type="predicted"/>
<protein>
    <recommendedName>
        <fullName evidence="6">Ig-like domain-containing protein</fullName>
    </recommendedName>
</protein>
<dbReference type="RefSeq" id="WP_061988478.1">
    <property type="nucleotide sequence ID" value="NZ_FOPQ01000022.1"/>
</dbReference>
<dbReference type="Proteomes" id="UP000186883">
    <property type="component" value="Unassembled WGS sequence"/>
</dbReference>
<keyword evidence="5" id="KW-1185">Reference proteome</keyword>
<reference evidence="3 5" key="2">
    <citation type="submission" date="2016-11" db="EMBL/GenBank/DDBJ databases">
        <title>Genome sequencing of Amycolatopsis regifaucium.</title>
        <authorList>
            <person name="Mayilraj S."/>
            <person name="Kaur N."/>
        </authorList>
    </citation>
    <scope>NUCLEOTIDE SEQUENCE [LARGE SCALE GENOMIC DNA]</scope>
    <source>
        <strain evidence="3 5">GY080</strain>
    </source>
</reference>
<name>A0A154MF89_9PSEU</name>
<evidence type="ECO:0000256" key="1">
    <source>
        <dbReference type="SAM" id="SignalP"/>
    </source>
</evidence>
<evidence type="ECO:0000313" key="5">
    <source>
        <dbReference type="Proteomes" id="UP000186883"/>
    </source>
</evidence>
<dbReference type="Proteomes" id="UP000076321">
    <property type="component" value="Unassembled WGS sequence"/>
</dbReference>
<evidence type="ECO:0000313" key="2">
    <source>
        <dbReference type="EMBL" id="KZB83171.1"/>
    </source>
</evidence>
<dbReference type="OrthoDB" id="3638114at2"/>
<sequence>MSMSVQTKRTIAGALAIGATVVGLSVGPSIASAGTASQSMSKASTTSSFAQIRCYGGVTDGTIVTWYGAPVSVGQPVVASAVEAGGGNPTQEFFGAYRIYAEGTAVKDNAVQVKIHTGAAAPTDICVHYVG</sequence>
<feature type="signal peptide" evidence="1">
    <location>
        <begin position="1"/>
        <end position="33"/>
    </location>
</feature>
<reference evidence="2 4" key="1">
    <citation type="submission" date="2015-12" db="EMBL/GenBank/DDBJ databases">
        <title>Amycolatopsis regifaucium genome sequencing and assembly.</title>
        <authorList>
            <person name="Mayilraj S."/>
        </authorList>
    </citation>
    <scope>NUCLEOTIDE SEQUENCE [LARGE SCALE GENOMIC DNA]</scope>
    <source>
        <strain evidence="2 4">GY080</strain>
    </source>
</reference>
<evidence type="ECO:0008006" key="6">
    <source>
        <dbReference type="Google" id="ProtNLM"/>
    </source>
</evidence>
<dbReference type="EMBL" id="LOBU02000039">
    <property type="protein sequence ID" value="OKA03177.1"/>
    <property type="molecule type" value="Genomic_DNA"/>
</dbReference>
<feature type="chain" id="PRO_5010636976" description="Ig-like domain-containing protein" evidence="1">
    <location>
        <begin position="34"/>
        <end position="131"/>
    </location>
</feature>
<evidence type="ECO:0000313" key="4">
    <source>
        <dbReference type="Proteomes" id="UP000076321"/>
    </source>
</evidence>
<gene>
    <name evidence="3" type="ORF">ATP06_0237235</name>
    <name evidence="2" type="ORF">AVL48_36765</name>
</gene>
<keyword evidence="1" id="KW-0732">Signal</keyword>
<dbReference type="EMBL" id="LQCI01000024">
    <property type="protein sequence ID" value="KZB83171.1"/>
    <property type="molecule type" value="Genomic_DNA"/>
</dbReference>